<dbReference type="HOGENOM" id="CLU_3299596_0_0_1"/>
<sequence length="40" mass="4365">MAGGKQPATGYPAEWDSVVMVGQELSPNAFPRDERVFVKV</sequence>
<evidence type="ECO:0000313" key="2">
    <source>
        <dbReference type="Proteomes" id="UP000001055"/>
    </source>
</evidence>
<proteinExistence type="predicted"/>
<reference evidence="2" key="1">
    <citation type="journal article" date="2007" name="Plant Cell">
        <title>Dothideomycete-plant interactions illuminated by genome sequencing and EST analysis of the wheat pathogen Stagonospora nodorum.</title>
        <authorList>
            <person name="Hane J.K."/>
            <person name="Lowe R.G."/>
            <person name="Solomon P.S."/>
            <person name="Tan K.C."/>
            <person name="Schoch C.L."/>
            <person name="Spatafora J.W."/>
            <person name="Crous P.W."/>
            <person name="Kodira C."/>
            <person name="Birren B.W."/>
            <person name="Galagan J.E."/>
            <person name="Torriani S.F."/>
            <person name="McDonald B.A."/>
            <person name="Oliver R.P."/>
        </authorList>
    </citation>
    <scope>NUCLEOTIDE SEQUENCE [LARGE SCALE GENOMIC DNA]</scope>
    <source>
        <strain evidence="2">SN15 / ATCC MYA-4574 / FGSC 10173</strain>
    </source>
</reference>
<dbReference type="Proteomes" id="UP000001055">
    <property type="component" value="Unassembled WGS sequence"/>
</dbReference>
<evidence type="ECO:0000313" key="1">
    <source>
        <dbReference type="EMBL" id="EAT83068.1"/>
    </source>
</evidence>
<organism evidence="1 2">
    <name type="scientific">Phaeosphaeria nodorum (strain SN15 / ATCC MYA-4574 / FGSC 10173)</name>
    <name type="common">Glume blotch fungus</name>
    <name type="synonym">Parastagonospora nodorum</name>
    <dbReference type="NCBI Taxonomy" id="321614"/>
    <lineage>
        <taxon>Eukaryota</taxon>
        <taxon>Fungi</taxon>
        <taxon>Dikarya</taxon>
        <taxon>Ascomycota</taxon>
        <taxon>Pezizomycotina</taxon>
        <taxon>Dothideomycetes</taxon>
        <taxon>Pleosporomycetidae</taxon>
        <taxon>Pleosporales</taxon>
        <taxon>Pleosporineae</taxon>
        <taxon>Phaeosphaeriaceae</taxon>
        <taxon>Parastagonospora</taxon>
    </lineage>
</organism>
<dbReference type="GeneID" id="5976995"/>
<name>Q0UEL1_PHANO</name>
<protein>
    <submittedName>
        <fullName evidence="1">Uncharacterized protein</fullName>
    </submittedName>
</protein>
<dbReference type="InParanoid" id="Q0UEL1"/>
<gene>
    <name evidence="1" type="ORF">SNOG_09803</name>
</gene>
<accession>Q0UEL1</accession>
<dbReference type="KEGG" id="pno:SNOG_09803"/>
<dbReference type="AlphaFoldDB" id="Q0UEL1"/>
<dbReference type="RefSeq" id="XP_001800090.1">
    <property type="nucleotide sequence ID" value="XM_001800038.1"/>
</dbReference>
<dbReference type="EMBL" id="CH445339">
    <property type="protein sequence ID" value="EAT83068.1"/>
    <property type="molecule type" value="Genomic_DNA"/>
</dbReference>